<dbReference type="EMBL" id="CP054143">
    <property type="protein sequence ID" value="QKJ68047.1"/>
    <property type="molecule type" value="Genomic_DNA"/>
</dbReference>
<protein>
    <submittedName>
        <fullName evidence="1">Uncharacterized protein</fullName>
    </submittedName>
</protein>
<evidence type="ECO:0000313" key="2">
    <source>
        <dbReference type="Proteomes" id="UP000504844"/>
    </source>
</evidence>
<gene>
    <name evidence="1" type="ORF">HQN60_01070</name>
</gene>
<dbReference type="AlphaFoldDB" id="A0A6M8T241"/>
<name>A0A6M8T241_9NEIS</name>
<dbReference type="Proteomes" id="UP000504844">
    <property type="component" value="Chromosome"/>
</dbReference>
<reference evidence="1 2" key="1">
    <citation type="submission" date="2020-05" db="EMBL/GenBank/DDBJ databases">
        <title>Complete genome sequence of Deefgea sp. D17.</title>
        <authorList>
            <person name="Bae J.-W."/>
            <person name="Han J.E."/>
        </authorList>
    </citation>
    <scope>NUCLEOTIDE SEQUENCE [LARGE SCALE GENOMIC DNA]</scope>
    <source>
        <strain evidence="1 2">D17</strain>
    </source>
</reference>
<evidence type="ECO:0000313" key="1">
    <source>
        <dbReference type="EMBL" id="QKJ68047.1"/>
    </source>
</evidence>
<accession>A0A6M8T241</accession>
<organism evidence="1 2">
    <name type="scientific">Deefgea piscis</name>
    <dbReference type="NCBI Taxonomy" id="2739061"/>
    <lineage>
        <taxon>Bacteria</taxon>
        <taxon>Pseudomonadati</taxon>
        <taxon>Pseudomonadota</taxon>
        <taxon>Betaproteobacteria</taxon>
        <taxon>Neisseriales</taxon>
        <taxon>Chitinibacteraceae</taxon>
        <taxon>Deefgea</taxon>
    </lineage>
</organism>
<keyword evidence="2" id="KW-1185">Reference proteome</keyword>
<sequence length="50" mass="5425">MLLCLAGELITELEDGRSFTLSAGHSYQVADQAETHRSSTRLGATLFIVD</sequence>
<dbReference type="KEGG" id="dee:HQN60_01070"/>
<proteinExistence type="predicted"/>